<reference evidence="1" key="1">
    <citation type="journal article" date="2013" name="BMC Genomics">
        <title>Unscrambling butterfly oogenesis.</title>
        <authorList>
            <person name="Carter J.M."/>
            <person name="Baker S.C."/>
            <person name="Pink R."/>
            <person name="Carter D.R."/>
            <person name="Collins A."/>
            <person name="Tomlin J."/>
            <person name="Gibbs M."/>
            <person name="Breuker C.J."/>
        </authorList>
    </citation>
    <scope>NUCLEOTIDE SEQUENCE</scope>
    <source>
        <tissue evidence="1">Ovary</tissue>
    </source>
</reference>
<name>S4NRE1_9NEOP</name>
<reference evidence="1" key="2">
    <citation type="submission" date="2013-05" db="EMBL/GenBank/DDBJ databases">
        <authorList>
            <person name="Carter J.-M."/>
            <person name="Baker S.C."/>
            <person name="Pink R."/>
            <person name="Carter D.R.F."/>
            <person name="Collins A."/>
            <person name="Tomlin J."/>
            <person name="Gibbs M."/>
            <person name="Breuker C.J."/>
        </authorList>
    </citation>
    <scope>NUCLEOTIDE SEQUENCE</scope>
    <source>
        <tissue evidence="1">Ovary</tissue>
    </source>
</reference>
<dbReference type="AlphaFoldDB" id="S4NRE1"/>
<organism evidence="1">
    <name type="scientific">Pararge aegeria</name>
    <name type="common">speckled wood butterfly</name>
    <dbReference type="NCBI Taxonomy" id="116150"/>
    <lineage>
        <taxon>Eukaryota</taxon>
        <taxon>Metazoa</taxon>
        <taxon>Ecdysozoa</taxon>
        <taxon>Arthropoda</taxon>
        <taxon>Hexapoda</taxon>
        <taxon>Insecta</taxon>
        <taxon>Pterygota</taxon>
        <taxon>Neoptera</taxon>
        <taxon>Endopterygota</taxon>
        <taxon>Lepidoptera</taxon>
        <taxon>Glossata</taxon>
        <taxon>Ditrysia</taxon>
        <taxon>Papilionoidea</taxon>
        <taxon>Nymphalidae</taxon>
        <taxon>Satyrinae</taxon>
        <taxon>Satyrini</taxon>
        <taxon>Parargina</taxon>
        <taxon>Pararge</taxon>
    </lineage>
</organism>
<dbReference type="EMBL" id="GAIX01014472">
    <property type="protein sequence ID" value="JAA78088.1"/>
    <property type="molecule type" value="Transcribed_RNA"/>
</dbReference>
<evidence type="ECO:0000313" key="1">
    <source>
        <dbReference type="EMBL" id="JAA78088.1"/>
    </source>
</evidence>
<protein>
    <submittedName>
        <fullName evidence="1">Uncharacterized protein</fullName>
    </submittedName>
</protein>
<accession>S4NRE1</accession>
<sequence>MKQLVKKKNYNVMLRSRFHRQLFSNITGARFLLSRLFHDKIPWEPFPWIKNNYSYFPFSQLTLCQKSSLSVYYLGREVKSKKQNKHFRIYNIRSSL</sequence>
<proteinExistence type="predicted"/>